<dbReference type="InterPro" id="IPR009959">
    <property type="entry name" value="Cyclase_SnoaL-like"/>
</dbReference>
<gene>
    <name evidence="1" type="ORF">GA0070621_2158</name>
</gene>
<accession>A0A1A8ZLK6</accession>
<dbReference type="InterPro" id="IPR032710">
    <property type="entry name" value="NTF2-like_dom_sf"/>
</dbReference>
<evidence type="ECO:0000313" key="2">
    <source>
        <dbReference type="Proteomes" id="UP000198765"/>
    </source>
</evidence>
<dbReference type="Proteomes" id="UP000198765">
    <property type="component" value="Chromosome I"/>
</dbReference>
<organism evidence="1 2">
    <name type="scientific">Micromonospora narathiwatensis</name>
    <dbReference type="NCBI Taxonomy" id="299146"/>
    <lineage>
        <taxon>Bacteria</taxon>
        <taxon>Bacillati</taxon>
        <taxon>Actinomycetota</taxon>
        <taxon>Actinomycetes</taxon>
        <taxon>Micromonosporales</taxon>
        <taxon>Micromonosporaceae</taxon>
        <taxon>Micromonospora</taxon>
    </lineage>
</organism>
<dbReference type="GO" id="GO:0016853">
    <property type="term" value="F:isomerase activity"/>
    <property type="evidence" value="ECO:0007669"/>
    <property type="project" value="UniProtKB-KW"/>
</dbReference>
<keyword evidence="1" id="KW-0413">Isomerase</keyword>
<keyword evidence="2" id="KW-1185">Reference proteome</keyword>
<dbReference type="AlphaFoldDB" id="A0A1A8ZLK6"/>
<dbReference type="OrthoDB" id="9787933at2"/>
<dbReference type="SUPFAM" id="SSF54427">
    <property type="entry name" value="NTF2-like"/>
    <property type="match status" value="1"/>
</dbReference>
<proteinExistence type="predicted"/>
<dbReference type="PANTHER" id="PTHR38436:SF1">
    <property type="entry name" value="ESTER CYCLASE"/>
    <property type="match status" value="1"/>
</dbReference>
<dbReference type="GO" id="GO:0030638">
    <property type="term" value="P:polyketide metabolic process"/>
    <property type="evidence" value="ECO:0007669"/>
    <property type="project" value="InterPro"/>
</dbReference>
<dbReference type="PANTHER" id="PTHR38436">
    <property type="entry name" value="POLYKETIDE CYCLASE SNOAL-LIKE DOMAIN"/>
    <property type="match status" value="1"/>
</dbReference>
<protein>
    <submittedName>
        <fullName evidence="1">Ketosteroid isomerase-related protein</fullName>
    </submittedName>
</protein>
<dbReference type="EMBL" id="LT594324">
    <property type="protein sequence ID" value="SBT44776.1"/>
    <property type="molecule type" value="Genomic_DNA"/>
</dbReference>
<sequence>MGAEQRNMELMQTLDDAWNAQDLETFNSRHTDDVVVRWPGRPETHGRDNHEAEAREFFTAFPDQRLGNRPYKVLFASGEWTCSIARFTGTMTGPMTGPDGNQIPPTGKSFDVDFCTVAHWVDGKIVEENLFYDLTTFMKQIGLG</sequence>
<evidence type="ECO:0000313" key="1">
    <source>
        <dbReference type="EMBL" id="SBT44776.1"/>
    </source>
</evidence>
<name>A0A1A8ZLK6_9ACTN</name>
<dbReference type="PATRIC" id="fig|299146.4.peg.2229"/>
<dbReference type="Pfam" id="PF07366">
    <property type="entry name" value="SnoaL"/>
    <property type="match status" value="1"/>
</dbReference>
<dbReference type="Gene3D" id="3.10.450.50">
    <property type="match status" value="1"/>
</dbReference>
<reference evidence="1 2" key="1">
    <citation type="submission" date="2016-06" db="EMBL/GenBank/DDBJ databases">
        <authorList>
            <person name="Kjaerup R.B."/>
            <person name="Dalgaard T.S."/>
            <person name="Juul-Madsen H.R."/>
        </authorList>
    </citation>
    <scope>NUCLEOTIDE SEQUENCE [LARGE SCALE GENOMIC DNA]</scope>
    <source>
        <strain evidence="1 2">DSM 45248</strain>
    </source>
</reference>